<reference evidence="1" key="2">
    <citation type="submission" date="2025-09" db="UniProtKB">
        <authorList>
            <consortium name="EnsemblPlants"/>
        </authorList>
    </citation>
    <scope>IDENTIFICATION</scope>
</reference>
<evidence type="ECO:0000313" key="2">
    <source>
        <dbReference type="Proteomes" id="UP001732700"/>
    </source>
</evidence>
<sequence length="230" mass="25564">MAPGASMLLVVLLVVAAAPTGSTTMLDYLRKQAANSKQNKPPPPPPPQQQQQSPSSSSSSSPTAKREDEFFATVAKKLGLRSFTGGRGNYKSMAKEFLDAHNRLRAQYGVPPLKWSNKLARYARRWSAARRYDCVMMHSPGSPYGENVYYSSGWDQRAVAAVEDWASEASFYDWRAQKCFPGEECGHFRALVWKKTKYVGCGRSECYNGNAFFTCSYDPAGNFRGEEPLS</sequence>
<accession>A0ACD5TCV1</accession>
<organism evidence="1 2">
    <name type="scientific">Avena sativa</name>
    <name type="common">Oat</name>
    <dbReference type="NCBI Taxonomy" id="4498"/>
    <lineage>
        <taxon>Eukaryota</taxon>
        <taxon>Viridiplantae</taxon>
        <taxon>Streptophyta</taxon>
        <taxon>Embryophyta</taxon>
        <taxon>Tracheophyta</taxon>
        <taxon>Spermatophyta</taxon>
        <taxon>Magnoliopsida</taxon>
        <taxon>Liliopsida</taxon>
        <taxon>Poales</taxon>
        <taxon>Poaceae</taxon>
        <taxon>BOP clade</taxon>
        <taxon>Pooideae</taxon>
        <taxon>Poodae</taxon>
        <taxon>Poeae</taxon>
        <taxon>Poeae Chloroplast Group 1 (Aveneae type)</taxon>
        <taxon>Aveninae</taxon>
        <taxon>Avena</taxon>
    </lineage>
</organism>
<keyword evidence="2" id="KW-1185">Reference proteome</keyword>
<proteinExistence type="predicted"/>
<dbReference type="EnsemblPlants" id="AVESA.00010b.r2.1AG0031590.1">
    <property type="protein sequence ID" value="AVESA.00010b.r2.1AG0031590.1.CDS.1"/>
    <property type="gene ID" value="AVESA.00010b.r2.1AG0031590"/>
</dbReference>
<protein>
    <submittedName>
        <fullName evidence="1">Uncharacterized protein</fullName>
    </submittedName>
</protein>
<reference evidence="1" key="1">
    <citation type="submission" date="2021-05" db="EMBL/GenBank/DDBJ databases">
        <authorList>
            <person name="Scholz U."/>
            <person name="Mascher M."/>
            <person name="Fiebig A."/>
        </authorList>
    </citation>
    <scope>NUCLEOTIDE SEQUENCE [LARGE SCALE GENOMIC DNA]</scope>
</reference>
<dbReference type="Proteomes" id="UP001732700">
    <property type="component" value="Chromosome 1A"/>
</dbReference>
<name>A0ACD5TCV1_AVESA</name>
<evidence type="ECO:0000313" key="1">
    <source>
        <dbReference type="EnsemblPlants" id="AVESA.00010b.r2.1AG0031590.1.CDS.1"/>
    </source>
</evidence>